<evidence type="ECO:0000259" key="1">
    <source>
        <dbReference type="Pfam" id="PF01814"/>
    </source>
</evidence>
<dbReference type="Pfam" id="PF01814">
    <property type="entry name" value="Hemerythrin"/>
    <property type="match status" value="1"/>
</dbReference>
<sequence>MKPIGPLMHEHRLIERMIAIIGREKERITATNTLNAVLIDTVVDFIRIYADKTHHGKEEDILFRDLLKKKMTPDHEKIMQELIDEHKFARKVTGDLVQAKENYLKDGKEHDLDVIVGHLNTLIEFYPEHIRKEDKDFFFPILDYFTKEEQDAMLKEFDEFDRNMIHMKYKSVVETYEK</sequence>
<dbReference type="PANTHER" id="PTHR39966">
    <property type="entry name" value="BLL2471 PROTEIN-RELATED"/>
    <property type="match status" value="1"/>
</dbReference>
<protein>
    <submittedName>
        <fullName evidence="2">Hemerythrin domain-containing protein</fullName>
    </submittedName>
</protein>
<dbReference type="Gene3D" id="1.20.120.520">
    <property type="entry name" value="nmb1532 protein domain like"/>
    <property type="match status" value="1"/>
</dbReference>
<evidence type="ECO:0000313" key="3">
    <source>
        <dbReference type="Proteomes" id="UP000809273"/>
    </source>
</evidence>
<comment type="caution">
    <text evidence="2">The sequence shown here is derived from an EMBL/GenBank/DDBJ whole genome shotgun (WGS) entry which is preliminary data.</text>
</comment>
<dbReference type="PANTHER" id="PTHR39966:SF1">
    <property type="entry name" value="HEMERYTHRIN-LIKE DOMAIN-CONTAINING PROTEIN"/>
    <property type="match status" value="1"/>
</dbReference>
<proteinExistence type="predicted"/>
<dbReference type="Proteomes" id="UP000809273">
    <property type="component" value="Unassembled WGS sequence"/>
</dbReference>
<accession>A0A9D8KI15</accession>
<feature type="domain" description="Hemerythrin-like" evidence="1">
    <location>
        <begin position="6"/>
        <end position="138"/>
    </location>
</feature>
<dbReference type="InterPro" id="IPR012312">
    <property type="entry name" value="Hemerythrin-like"/>
</dbReference>
<organism evidence="2 3">
    <name type="scientific">Candidatus Zymogenus saltonus</name>
    <dbReference type="NCBI Taxonomy" id="2844893"/>
    <lineage>
        <taxon>Bacteria</taxon>
        <taxon>Deltaproteobacteria</taxon>
        <taxon>Candidatus Zymogenia</taxon>
        <taxon>Candidatus Zymogeniales</taxon>
        <taxon>Candidatus Zymogenaceae</taxon>
        <taxon>Candidatus Zymogenus</taxon>
    </lineage>
</organism>
<dbReference type="AlphaFoldDB" id="A0A9D8KI15"/>
<gene>
    <name evidence="2" type="ORF">JW984_16395</name>
</gene>
<reference evidence="2" key="1">
    <citation type="journal article" date="2021" name="Environ. Microbiol.">
        <title>Genomic characterization of three novel Desulfobacterota classes expand the metabolic and phylogenetic diversity of the phylum.</title>
        <authorList>
            <person name="Murphy C.L."/>
            <person name="Biggerstaff J."/>
            <person name="Eichhorn A."/>
            <person name="Ewing E."/>
            <person name="Shahan R."/>
            <person name="Soriano D."/>
            <person name="Stewart S."/>
            <person name="VanMol K."/>
            <person name="Walker R."/>
            <person name="Walters P."/>
            <person name="Elshahed M.S."/>
            <person name="Youssef N.H."/>
        </authorList>
    </citation>
    <scope>NUCLEOTIDE SEQUENCE</scope>
    <source>
        <strain evidence="2">Zod_Metabat.24</strain>
    </source>
</reference>
<name>A0A9D8KI15_9DELT</name>
<reference evidence="2" key="2">
    <citation type="submission" date="2021-01" db="EMBL/GenBank/DDBJ databases">
        <authorList>
            <person name="Hahn C.R."/>
            <person name="Youssef N.H."/>
            <person name="Elshahed M."/>
        </authorList>
    </citation>
    <scope>NUCLEOTIDE SEQUENCE</scope>
    <source>
        <strain evidence="2">Zod_Metabat.24</strain>
    </source>
</reference>
<evidence type="ECO:0000313" key="2">
    <source>
        <dbReference type="EMBL" id="MBN1574777.1"/>
    </source>
</evidence>
<dbReference type="GO" id="GO:0005886">
    <property type="term" value="C:plasma membrane"/>
    <property type="evidence" value="ECO:0007669"/>
    <property type="project" value="TreeGrafter"/>
</dbReference>
<dbReference type="EMBL" id="JAFGIX010000088">
    <property type="protein sequence ID" value="MBN1574777.1"/>
    <property type="molecule type" value="Genomic_DNA"/>
</dbReference>